<dbReference type="GO" id="GO:0019243">
    <property type="term" value="P:methylglyoxal catabolic process to D-lactate via S-lactoyl-glutathione"/>
    <property type="evidence" value="ECO:0007669"/>
    <property type="project" value="TreeGrafter"/>
</dbReference>
<dbReference type="InterPro" id="IPR050325">
    <property type="entry name" value="Prot/Nucl_acid_deglycase"/>
</dbReference>
<gene>
    <name evidence="2" type="ORF">CAP_2563</name>
</gene>
<dbReference type="GO" id="GO:0019172">
    <property type="term" value="F:glyoxalase III activity"/>
    <property type="evidence" value="ECO:0007669"/>
    <property type="project" value="TreeGrafter"/>
</dbReference>
<dbReference type="GO" id="GO:0005737">
    <property type="term" value="C:cytoplasm"/>
    <property type="evidence" value="ECO:0007669"/>
    <property type="project" value="TreeGrafter"/>
</dbReference>
<dbReference type="OrthoDB" id="9792284at2"/>
<dbReference type="PANTHER" id="PTHR48094">
    <property type="entry name" value="PROTEIN/NUCLEIC ACID DEGLYCASE DJ-1-RELATED"/>
    <property type="match status" value="1"/>
</dbReference>
<evidence type="ECO:0000313" key="2">
    <source>
        <dbReference type="EMBL" id="EYF08702.1"/>
    </source>
</evidence>
<evidence type="ECO:0000256" key="1">
    <source>
        <dbReference type="SAM" id="MobiDB-lite"/>
    </source>
</evidence>
<proteinExistence type="predicted"/>
<keyword evidence="3" id="KW-1185">Reference proteome</keyword>
<dbReference type="PANTHER" id="PTHR48094:SF22">
    <property type="entry name" value="DJ-1_PFPI DOMAIN-CONTAINING PROTEIN"/>
    <property type="match status" value="1"/>
</dbReference>
<dbReference type="STRING" id="1192034.CAP_2563"/>
<feature type="compositionally biased region" description="Basic and acidic residues" evidence="1">
    <location>
        <begin position="21"/>
        <end position="30"/>
    </location>
</feature>
<dbReference type="EMBL" id="ASRX01000002">
    <property type="protein sequence ID" value="EYF08702.1"/>
    <property type="molecule type" value="Genomic_DNA"/>
</dbReference>
<organism evidence="2 3">
    <name type="scientific">Chondromyces apiculatus DSM 436</name>
    <dbReference type="NCBI Taxonomy" id="1192034"/>
    <lineage>
        <taxon>Bacteria</taxon>
        <taxon>Pseudomonadati</taxon>
        <taxon>Myxococcota</taxon>
        <taxon>Polyangia</taxon>
        <taxon>Polyangiales</taxon>
        <taxon>Polyangiaceae</taxon>
        <taxon>Chondromyces</taxon>
    </lineage>
</organism>
<dbReference type="Proteomes" id="UP000019678">
    <property type="component" value="Unassembled WGS sequence"/>
</dbReference>
<comment type="caution">
    <text evidence="2">The sequence shown here is derived from an EMBL/GenBank/DDBJ whole genome shotgun (WGS) entry which is preliminary data.</text>
</comment>
<dbReference type="eggNOG" id="COG0693">
    <property type="taxonomic scope" value="Bacteria"/>
</dbReference>
<reference evidence="2 3" key="1">
    <citation type="submission" date="2013-05" db="EMBL/GenBank/DDBJ databases">
        <title>Genome assembly of Chondromyces apiculatus DSM 436.</title>
        <authorList>
            <person name="Sharma G."/>
            <person name="Khatri I."/>
            <person name="Kaur C."/>
            <person name="Mayilraj S."/>
            <person name="Subramanian S."/>
        </authorList>
    </citation>
    <scope>NUCLEOTIDE SEQUENCE [LARGE SCALE GENOMIC DNA]</scope>
    <source>
        <strain evidence="2 3">DSM 436</strain>
    </source>
</reference>
<accession>A0A017TIH5</accession>
<dbReference type="CDD" id="cd03141">
    <property type="entry name" value="GATase1_Hsp31_like"/>
    <property type="match status" value="1"/>
</dbReference>
<evidence type="ECO:0000313" key="3">
    <source>
        <dbReference type="Proteomes" id="UP000019678"/>
    </source>
</evidence>
<dbReference type="SUPFAM" id="SSF52317">
    <property type="entry name" value="Class I glutamine amidotransferase-like"/>
    <property type="match status" value="1"/>
</dbReference>
<sequence>MHPKRPVNAEDQKGSPMLHRAHTDLTRTDRNPSAAPSSRRTVLSFLLAGTLGAAALSLGCGGTDTPGAHGDTTPPDDKPSVLVVLSSRNQLDLRDDRVFATGYYLNELIVPVRAMIDAGLHPVFANPDGNPAITDPHSISASYFGNDEAALQQALTLRDSLDGLRHPLPLAQAISEGLDRHAGVFFPGGHAPMGDLLVDRDVGRILRHFHDAGRPTGLLCHGPIALLAAMNNPEGFVEGLVSRDGAPRTDPPPAWPYAGYKLTVFSTAEESAVEEGGPAAMLGGKVRFYPEAALREAGGEVIVGEPWKSHVIVDRELYTAQQPASDGEFSAKFVPALVAAAKAQKR</sequence>
<dbReference type="AlphaFoldDB" id="A0A017TIH5"/>
<dbReference type="Gene3D" id="3.40.50.880">
    <property type="match status" value="1"/>
</dbReference>
<feature type="region of interest" description="Disordered" evidence="1">
    <location>
        <begin position="1"/>
        <end position="37"/>
    </location>
</feature>
<name>A0A017TIH5_9BACT</name>
<protein>
    <submittedName>
        <fullName evidence="2">ThiJ/PfpI family protein</fullName>
    </submittedName>
</protein>
<dbReference type="RefSeq" id="WP_052373895.1">
    <property type="nucleotide sequence ID" value="NZ_ASRX01000002.1"/>
</dbReference>
<dbReference type="InterPro" id="IPR029062">
    <property type="entry name" value="Class_I_gatase-like"/>
</dbReference>